<dbReference type="AlphaFoldDB" id="A0A7R7HVD1"/>
<dbReference type="SUPFAM" id="SSF88713">
    <property type="entry name" value="Glycoside hydrolase/deacetylase"/>
    <property type="match status" value="1"/>
</dbReference>
<evidence type="ECO:0000256" key="4">
    <source>
        <dbReference type="SAM" id="MobiDB-lite"/>
    </source>
</evidence>
<dbReference type="EMBL" id="AP023355">
    <property type="protein sequence ID" value="BCJ33618.1"/>
    <property type="molecule type" value="Genomic_DNA"/>
</dbReference>
<proteinExistence type="inferred from homology"/>
<comment type="similarity">
    <text evidence="1">Belongs to the glycosyltransferase 2 family.</text>
</comment>
<evidence type="ECO:0000256" key="1">
    <source>
        <dbReference type="ARBA" id="ARBA00006739"/>
    </source>
</evidence>
<evidence type="ECO:0000313" key="7">
    <source>
        <dbReference type="EMBL" id="BCJ33618.1"/>
    </source>
</evidence>
<feature type="compositionally biased region" description="Low complexity" evidence="4">
    <location>
        <begin position="39"/>
        <end position="62"/>
    </location>
</feature>
<feature type="transmembrane region" description="Helical" evidence="5">
    <location>
        <begin position="627"/>
        <end position="647"/>
    </location>
</feature>
<evidence type="ECO:0000256" key="5">
    <source>
        <dbReference type="SAM" id="Phobius"/>
    </source>
</evidence>
<dbReference type="KEGG" id="atl:Athai_11210"/>
<evidence type="ECO:0000256" key="3">
    <source>
        <dbReference type="ARBA" id="ARBA00022679"/>
    </source>
</evidence>
<dbReference type="Pfam" id="PF01522">
    <property type="entry name" value="Polysacc_deac_1"/>
    <property type="match status" value="1"/>
</dbReference>
<dbReference type="InterPro" id="IPR011330">
    <property type="entry name" value="Glyco_hydro/deAcase_b/a-brl"/>
</dbReference>
<dbReference type="PANTHER" id="PTHR43630">
    <property type="entry name" value="POLY-BETA-1,6-N-ACETYL-D-GLUCOSAMINE SYNTHASE"/>
    <property type="match status" value="1"/>
</dbReference>
<evidence type="ECO:0000259" key="6">
    <source>
        <dbReference type="PROSITE" id="PS51677"/>
    </source>
</evidence>
<dbReference type="PROSITE" id="PS51677">
    <property type="entry name" value="NODB"/>
    <property type="match status" value="1"/>
</dbReference>
<dbReference type="Proteomes" id="UP000611640">
    <property type="component" value="Chromosome"/>
</dbReference>
<feature type="domain" description="NodB homology" evidence="6">
    <location>
        <begin position="79"/>
        <end position="266"/>
    </location>
</feature>
<keyword evidence="5" id="KW-0812">Transmembrane</keyword>
<dbReference type="GO" id="GO:0016757">
    <property type="term" value="F:glycosyltransferase activity"/>
    <property type="evidence" value="ECO:0007669"/>
    <property type="project" value="UniProtKB-KW"/>
</dbReference>
<keyword evidence="5" id="KW-0472">Membrane</keyword>
<feature type="transmembrane region" description="Helical" evidence="5">
    <location>
        <begin position="304"/>
        <end position="327"/>
    </location>
</feature>
<keyword evidence="3 7" id="KW-0808">Transferase</keyword>
<dbReference type="PANTHER" id="PTHR43630:SF1">
    <property type="entry name" value="POLY-BETA-1,6-N-ACETYL-D-GLUCOSAMINE SYNTHASE"/>
    <property type="match status" value="1"/>
</dbReference>
<keyword evidence="2" id="KW-0328">Glycosyltransferase</keyword>
<sequence length="705" mass="76543">MGRHANLPAPRAHWVLLSLFLVVLFGLLSVDGYVSHRQGAAGTGPASPSSRPAPAAARHAGPVLRLDGGRVTSRRVPARTVALTFDDGPDPVWTPRILAVLARHHATATFFVVGSRANAHPELVRRILAGGNEVGSHTFTHVDLGRAGRWRQTSELRLTGTALAGAAGVRTRLFRPPYSSTPAALDATEYAAARRAAAEGYLVCLADRDTDDWQRPGVDHIVSAATPAGHDGAVVLLHDGGGNRAQTVAAVDRLLTRLSERGYRFSTLSAALGLPGNTPATRGERIQGDVLAATQRAAHAVAGWLTWILTAAGVLTCVRLLVQLVCARRHRRRVRRRARTRRAPIWPTVTVVVPAYNEAANIAASVRSLVDTSYPRVEVVVVDDGSTDGTAGIVADLGLPGVRVLRQRNAGKPAALNTGIRVARGEVLVLVDGDTVFERHTIARLVQPLADPRVGAVSGNTKVANRTGLLGRWQHLEYVMGFNLDRRMYEMAECMPTVPGAIGAFRRDALMEVGGLSGETLAEDTDLTMALCRAGWRVVYEESARAWTEVPSSLRQLWRQRYRWCYGTFQSMWKHRRAVFERGQAGRLGRRALPYLLLFQLVLPLLAPSVDLLACYALVFLDPVRVGAVWLGFLLAQGLAAGYALRLDRESLRPLWTLPLQQLVYRQLLYLVVLQSAAMAVAGARLRWQRMHRTGAVSAGVPVGS</sequence>
<dbReference type="GO" id="GO:0005975">
    <property type="term" value="P:carbohydrate metabolic process"/>
    <property type="evidence" value="ECO:0007669"/>
    <property type="project" value="InterPro"/>
</dbReference>
<keyword evidence="8" id="KW-1185">Reference proteome</keyword>
<dbReference type="Gene3D" id="3.90.550.10">
    <property type="entry name" value="Spore Coat Polysaccharide Biosynthesis Protein SpsA, Chain A"/>
    <property type="match status" value="1"/>
</dbReference>
<dbReference type="InterPro" id="IPR029044">
    <property type="entry name" value="Nucleotide-diphossugar_trans"/>
</dbReference>
<dbReference type="RefSeq" id="WP_203960478.1">
    <property type="nucleotide sequence ID" value="NZ_AP023355.1"/>
</dbReference>
<dbReference type="InterPro" id="IPR002509">
    <property type="entry name" value="NODB_dom"/>
</dbReference>
<feature type="region of interest" description="Disordered" evidence="4">
    <location>
        <begin position="38"/>
        <end position="62"/>
    </location>
</feature>
<dbReference type="Pfam" id="PF13641">
    <property type="entry name" value="Glyco_tranf_2_3"/>
    <property type="match status" value="1"/>
</dbReference>
<evidence type="ECO:0000256" key="2">
    <source>
        <dbReference type="ARBA" id="ARBA00022676"/>
    </source>
</evidence>
<organism evidence="7 8">
    <name type="scientific">Actinocatenispora thailandica</name>
    <dbReference type="NCBI Taxonomy" id="227318"/>
    <lineage>
        <taxon>Bacteria</taxon>
        <taxon>Bacillati</taxon>
        <taxon>Actinomycetota</taxon>
        <taxon>Actinomycetes</taxon>
        <taxon>Micromonosporales</taxon>
        <taxon>Micromonosporaceae</taxon>
        <taxon>Actinocatenispora</taxon>
    </lineage>
</organism>
<accession>A0A7R7HVD1</accession>
<reference evidence="7 8" key="1">
    <citation type="submission" date="2020-08" db="EMBL/GenBank/DDBJ databases">
        <title>Whole genome shotgun sequence of Actinocatenispora thailandica NBRC 105041.</title>
        <authorList>
            <person name="Komaki H."/>
            <person name="Tamura T."/>
        </authorList>
    </citation>
    <scope>NUCLEOTIDE SEQUENCE [LARGE SCALE GENOMIC DNA]</scope>
    <source>
        <strain evidence="7 8">NBRC 105041</strain>
    </source>
</reference>
<dbReference type="GO" id="GO:0016810">
    <property type="term" value="F:hydrolase activity, acting on carbon-nitrogen (but not peptide) bonds"/>
    <property type="evidence" value="ECO:0007669"/>
    <property type="project" value="InterPro"/>
</dbReference>
<keyword evidence="5" id="KW-1133">Transmembrane helix</keyword>
<name>A0A7R7HVD1_9ACTN</name>
<dbReference type="SUPFAM" id="SSF53448">
    <property type="entry name" value="Nucleotide-diphospho-sugar transferases"/>
    <property type="match status" value="1"/>
</dbReference>
<protein>
    <submittedName>
        <fullName evidence="7">Bi-functional transferase/deacetylase</fullName>
    </submittedName>
</protein>
<feature type="transmembrane region" description="Helical" evidence="5">
    <location>
        <begin position="668"/>
        <end position="688"/>
    </location>
</feature>
<evidence type="ECO:0000313" key="8">
    <source>
        <dbReference type="Proteomes" id="UP000611640"/>
    </source>
</evidence>
<feature type="transmembrane region" description="Helical" evidence="5">
    <location>
        <begin position="595"/>
        <end position="621"/>
    </location>
</feature>
<gene>
    <name evidence="7" type="ORF">Athai_11210</name>
</gene>
<dbReference type="Gene3D" id="3.20.20.370">
    <property type="entry name" value="Glycoside hydrolase/deacetylase"/>
    <property type="match status" value="1"/>
</dbReference>
<dbReference type="CDD" id="cd06423">
    <property type="entry name" value="CESA_like"/>
    <property type="match status" value="1"/>
</dbReference>